<feature type="transmembrane region" description="Helical" evidence="2">
    <location>
        <begin position="46"/>
        <end position="62"/>
    </location>
</feature>
<sequence>MKSSKIKKNLNNLLDNSILNSNLILLLSLIIAISNVFILANQKDNQSIIILLIISGVMFAMFKKINIILLLLIPVIIVNLLIIVRNQILLSLTPQEKIEGYMNNMTPPPPKPMPPHPPHPEPMPRPPKPMPPPPKPMPRPPKPMPPPPKPMPPPKKKSFLDSFLKFFNQTFYPKIEGLDTTTENNTTEDKPSTADIKEVTSKFAADSMKELGLTQSSVSQYEKILSAYAGTVIQGIIENETADDAYSKIRTGIMNEVRNRKTSSDDGPSGGGTGDALPTDKPPAPVGAVNQGELDADMETQNIT</sequence>
<dbReference type="EMBL" id="PP542043">
    <property type="protein sequence ID" value="XDO02041.1"/>
    <property type="molecule type" value="Genomic_DNA"/>
</dbReference>
<evidence type="ECO:0000256" key="1">
    <source>
        <dbReference type="SAM" id="MobiDB-lite"/>
    </source>
</evidence>
<name>A0AB39JED4_9VIRU</name>
<keyword evidence="2" id="KW-0472">Membrane</keyword>
<feature type="transmembrane region" description="Helical" evidence="2">
    <location>
        <begin position="67"/>
        <end position="84"/>
    </location>
</feature>
<evidence type="ECO:0000313" key="3">
    <source>
        <dbReference type="EMBL" id="XDO02041.1"/>
    </source>
</evidence>
<evidence type="ECO:0000256" key="2">
    <source>
        <dbReference type="SAM" id="Phobius"/>
    </source>
</evidence>
<keyword evidence="2" id="KW-1133">Transmembrane helix</keyword>
<accession>A0AB39JED4</accession>
<reference evidence="3" key="1">
    <citation type="submission" date="2024-03" db="EMBL/GenBank/DDBJ databases">
        <title>Eukaryotic viruses encode the ribosomal protein eL40.</title>
        <authorList>
            <person name="Thomy J."/>
            <person name="Schvarcz C.R."/>
            <person name="McBeain K.A."/>
            <person name="Edwards K.F."/>
            <person name="Steward G.F."/>
        </authorList>
    </citation>
    <scope>NUCLEOTIDE SEQUENCE</scope>
    <source>
        <strain evidence="3">FloV-SA2</strain>
    </source>
</reference>
<organism evidence="3">
    <name type="scientific">Florenciella sp. virus SA2</name>
    <dbReference type="NCBI Taxonomy" id="3240092"/>
    <lineage>
        <taxon>Viruses</taxon>
    </lineage>
</organism>
<feature type="region of interest" description="Disordered" evidence="1">
    <location>
        <begin position="104"/>
        <end position="155"/>
    </location>
</feature>
<feature type="transmembrane region" description="Helical" evidence="2">
    <location>
        <begin position="21"/>
        <end position="40"/>
    </location>
</feature>
<protein>
    <submittedName>
        <fullName evidence="3">Uncharacterized protein</fullName>
    </submittedName>
</protein>
<proteinExistence type="predicted"/>
<gene>
    <name evidence="3" type="ORF">FloV-SA2_00222</name>
</gene>
<keyword evidence="2" id="KW-0812">Transmembrane</keyword>
<feature type="compositionally biased region" description="Pro residues" evidence="1">
    <location>
        <begin position="106"/>
        <end position="153"/>
    </location>
</feature>
<dbReference type="PRINTS" id="PR01217">
    <property type="entry name" value="PRICHEXTENSN"/>
</dbReference>
<feature type="region of interest" description="Disordered" evidence="1">
    <location>
        <begin position="255"/>
        <end position="304"/>
    </location>
</feature>